<keyword evidence="5" id="KW-1185">Reference proteome</keyword>
<dbReference type="InterPro" id="IPR036513">
    <property type="entry name" value="STAS_dom_sf"/>
</dbReference>
<dbReference type="InterPro" id="IPR003658">
    <property type="entry name" value="Anti-sigma_ant"/>
</dbReference>
<dbReference type="Proteomes" id="UP000580861">
    <property type="component" value="Unassembled WGS sequence"/>
</dbReference>
<comment type="caution">
    <text evidence="4">The sequence shown here is derived from an EMBL/GenBank/DDBJ whole genome shotgun (WGS) entry which is preliminary data.</text>
</comment>
<proteinExistence type="inferred from homology"/>
<dbReference type="GO" id="GO:0043856">
    <property type="term" value="F:anti-sigma factor antagonist activity"/>
    <property type="evidence" value="ECO:0007669"/>
    <property type="project" value="InterPro"/>
</dbReference>
<dbReference type="EMBL" id="JACHMX010000001">
    <property type="protein sequence ID" value="MBB5852084.1"/>
    <property type="molecule type" value="Genomic_DNA"/>
</dbReference>
<accession>A0A841B0R9</accession>
<evidence type="ECO:0000313" key="5">
    <source>
        <dbReference type="Proteomes" id="UP000580861"/>
    </source>
</evidence>
<evidence type="ECO:0000256" key="2">
    <source>
        <dbReference type="RuleBase" id="RU003749"/>
    </source>
</evidence>
<sequence length="136" mass="14010">MGTEDQDRAASRLPGDQRDALQVSVTRLGDGRVVVTAAGDLDMATAPLFENAVSAEPGPTTTAVVVDLSGLTFLASAGITELVALNTRIPAAGARLLLIPGSRIVRRPLELMGLLDLFSVYPDQAAALDAAPITSA</sequence>
<feature type="domain" description="STAS" evidence="3">
    <location>
        <begin position="30"/>
        <end position="131"/>
    </location>
</feature>
<reference evidence="4 5" key="1">
    <citation type="submission" date="2020-08" db="EMBL/GenBank/DDBJ databases">
        <title>Sequencing the genomes of 1000 actinobacteria strains.</title>
        <authorList>
            <person name="Klenk H.-P."/>
        </authorList>
    </citation>
    <scope>NUCLEOTIDE SEQUENCE [LARGE SCALE GENOMIC DNA]</scope>
    <source>
        <strain evidence="4 5">DSM 45272</strain>
    </source>
</reference>
<dbReference type="PROSITE" id="PS50801">
    <property type="entry name" value="STAS"/>
    <property type="match status" value="1"/>
</dbReference>
<gene>
    <name evidence="4" type="ORF">HDA45_002171</name>
</gene>
<dbReference type="InterPro" id="IPR002645">
    <property type="entry name" value="STAS_dom"/>
</dbReference>
<dbReference type="Gene3D" id="3.30.750.24">
    <property type="entry name" value="STAS domain"/>
    <property type="match status" value="1"/>
</dbReference>
<evidence type="ECO:0000313" key="4">
    <source>
        <dbReference type="EMBL" id="MBB5852084.1"/>
    </source>
</evidence>
<dbReference type="Pfam" id="PF01740">
    <property type="entry name" value="STAS"/>
    <property type="match status" value="1"/>
</dbReference>
<evidence type="ECO:0000256" key="1">
    <source>
        <dbReference type="ARBA" id="ARBA00009013"/>
    </source>
</evidence>
<protein>
    <recommendedName>
        <fullName evidence="2">Anti-sigma factor antagonist</fullName>
    </recommendedName>
</protein>
<dbReference type="CDD" id="cd07043">
    <property type="entry name" value="STAS_anti-anti-sigma_factors"/>
    <property type="match status" value="1"/>
</dbReference>
<evidence type="ECO:0000259" key="3">
    <source>
        <dbReference type="PROSITE" id="PS50801"/>
    </source>
</evidence>
<dbReference type="PANTHER" id="PTHR33495">
    <property type="entry name" value="ANTI-SIGMA FACTOR ANTAGONIST TM_1081-RELATED-RELATED"/>
    <property type="match status" value="1"/>
</dbReference>
<dbReference type="AlphaFoldDB" id="A0A841B0R9"/>
<dbReference type="SUPFAM" id="SSF52091">
    <property type="entry name" value="SpoIIaa-like"/>
    <property type="match status" value="1"/>
</dbReference>
<name>A0A841B0R9_9PSEU</name>
<organism evidence="4 5">
    <name type="scientific">Amycolatopsis umgeniensis</name>
    <dbReference type="NCBI Taxonomy" id="336628"/>
    <lineage>
        <taxon>Bacteria</taxon>
        <taxon>Bacillati</taxon>
        <taxon>Actinomycetota</taxon>
        <taxon>Actinomycetes</taxon>
        <taxon>Pseudonocardiales</taxon>
        <taxon>Pseudonocardiaceae</taxon>
        <taxon>Amycolatopsis</taxon>
    </lineage>
</organism>
<dbReference type="NCBIfam" id="TIGR00377">
    <property type="entry name" value="ant_ant_sig"/>
    <property type="match status" value="1"/>
</dbReference>
<dbReference type="RefSeq" id="WP_184894285.1">
    <property type="nucleotide sequence ID" value="NZ_JACHMX010000001.1"/>
</dbReference>
<comment type="similarity">
    <text evidence="1 2">Belongs to the anti-sigma-factor antagonist family.</text>
</comment>
<dbReference type="PANTHER" id="PTHR33495:SF13">
    <property type="entry name" value="ANTI-SIGMA-F FACTOR ANTAGONIST RSFB"/>
    <property type="match status" value="1"/>
</dbReference>